<proteinExistence type="predicted"/>
<organism evidence="2 3">
    <name type="scientific">Berkelbacteria bacterium GW2011_GWA2_46_7</name>
    <dbReference type="NCBI Taxonomy" id="1618335"/>
    <lineage>
        <taxon>Bacteria</taxon>
        <taxon>Candidatus Berkelbacteria</taxon>
    </lineage>
</organism>
<reference evidence="2 3" key="1">
    <citation type="journal article" date="2015" name="Nature">
        <title>rRNA introns, odd ribosomes, and small enigmatic genomes across a large radiation of phyla.</title>
        <authorList>
            <person name="Brown C.T."/>
            <person name="Hug L.A."/>
            <person name="Thomas B.C."/>
            <person name="Sharon I."/>
            <person name="Castelle C.J."/>
            <person name="Singh A."/>
            <person name="Wilkins M.J."/>
            <person name="Williams K.H."/>
            <person name="Banfield J.F."/>
        </authorList>
    </citation>
    <scope>NUCLEOTIDE SEQUENCE [LARGE SCALE GENOMIC DNA]</scope>
</reference>
<sequence>MAIGIIGAMLMIIPVIGNTIMLASWPLLTWIIFSSEKLASWQFASTNLTLPAWVIVALMAVIIGGLEWLNIRRPLQYDLFDRLDAEEKDAV</sequence>
<accession>A0A0G1QEP3</accession>
<comment type="caution">
    <text evidence="2">The sequence shown here is derived from an EMBL/GenBank/DDBJ whole genome shotgun (WGS) entry which is preliminary data.</text>
</comment>
<keyword evidence="1" id="KW-1133">Transmembrane helix</keyword>
<gene>
    <name evidence="2" type="ORF">UX60_C0025G0004</name>
</gene>
<name>A0A0G1QEP3_9BACT</name>
<evidence type="ECO:0000313" key="3">
    <source>
        <dbReference type="Proteomes" id="UP000034487"/>
    </source>
</evidence>
<dbReference type="AlphaFoldDB" id="A0A0G1QEP3"/>
<keyword evidence="1" id="KW-0472">Membrane</keyword>
<feature type="transmembrane region" description="Helical" evidence="1">
    <location>
        <begin position="53"/>
        <end position="71"/>
    </location>
</feature>
<protein>
    <submittedName>
        <fullName evidence="2">Uncharacterized protein</fullName>
    </submittedName>
</protein>
<dbReference type="Proteomes" id="UP000034487">
    <property type="component" value="Unassembled WGS sequence"/>
</dbReference>
<dbReference type="EMBL" id="LCMV01000025">
    <property type="protein sequence ID" value="KKU43449.1"/>
    <property type="molecule type" value="Genomic_DNA"/>
</dbReference>
<feature type="transmembrane region" description="Helical" evidence="1">
    <location>
        <begin position="12"/>
        <end position="33"/>
    </location>
</feature>
<evidence type="ECO:0000313" key="2">
    <source>
        <dbReference type="EMBL" id="KKU43449.1"/>
    </source>
</evidence>
<evidence type="ECO:0000256" key="1">
    <source>
        <dbReference type="SAM" id="Phobius"/>
    </source>
</evidence>
<keyword evidence="1" id="KW-0812">Transmembrane</keyword>